<dbReference type="CDD" id="cd17920">
    <property type="entry name" value="DEXHc_RecQ"/>
    <property type="match status" value="1"/>
</dbReference>
<evidence type="ECO:0000256" key="2">
    <source>
        <dbReference type="ARBA" id="ARBA00022801"/>
    </source>
</evidence>
<evidence type="ECO:0000259" key="9">
    <source>
        <dbReference type="PROSITE" id="PS51194"/>
    </source>
</evidence>
<organism evidence="10 11">
    <name type="scientific">Ligilactobacillus salivarius str. Ren</name>
    <dbReference type="NCBI Taxonomy" id="1194971"/>
    <lineage>
        <taxon>Bacteria</taxon>
        <taxon>Bacillati</taxon>
        <taxon>Bacillota</taxon>
        <taxon>Bacilli</taxon>
        <taxon>Lactobacillales</taxon>
        <taxon>Lactobacillaceae</taxon>
        <taxon>Ligilactobacillus</taxon>
    </lineage>
</organism>
<dbReference type="GO" id="GO:0006281">
    <property type="term" value="P:DNA repair"/>
    <property type="evidence" value="ECO:0007669"/>
    <property type="project" value="TreeGrafter"/>
</dbReference>
<dbReference type="GO" id="GO:0005737">
    <property type="term" value="C:cytoplasm"/>
    <property type="evidence" value="ECO:0007669"/>
    <property type="project" value="TreeGrafter"/>
</dbReference>
<reference evidence="10 11" key="1">
    <citation type="submission" date="2015-05" db="EMBL/GenBank/DDBJ databases">
        <title>Complete genome sequence of Lactobacillus salivarius Ren, a probiotic strain with antitumor activity.</title>
        <authorList>
            <person name="Sun E."/>
            <person name="Zhao L."/>
            <person name="Liu S."/>
            <person name="Zhang M."/>
            <person name="Guo H."/>
            <person name="Ren F."/>
        </authorList>
    </citation>
    <scope>NUCLEOTIDE SEQUENCE [LARGE SCALE GENOMIC DNA]</scope>
    <source>
        <strain evidence="10 11">Ren</strain>
    </source>
</reference>
<dbReference type="PROSITE" id="PS00690">
    <property type="entry name" value="DEAH_ATP_HELICASE"/>
    <property type="match status" value="1"/>
</dbReference>
<dbReference type="InterPro" id="IPR001650">
    <property type="entry name" value="Helicase_C-like"/>
</dbReference>
<dbReference type="GO" id="GO:0030894">
    <property type="term" value="C:replisome"/>
    <property type="evidence" value="ECO:0007669"/>
    <property type="project" value="TreeGrafter"/>
</dbReference>
<dbReference type="InterPro" id="IPR014001">
    <property type="entry name" value="Helicase_ATP-bd"/>
</dbReference>
<dbReference type="GO" id="GO:0043590">
    <property type="term" value="C:bacterial nucleoid"/>
    <property type="evidence" value="ECO:0007669"/>
    <property type="project" value="TreeGrafter"/>
</dbReference>
<evidence type="ECO:0000256" key="6">
    <source>
        <dbReference type="ARBA" id="ARBA00044535"/>
    </source>
</evidence>
<protein>
    <recommendedName>
        <fullName evidence="6">ATP-dependent DNA helicase RecQ</fullName>
    </recommendedName>
    <alternativeName>
        <fullName evidence="7">DNA 3'-5' helicase RecQ</fullName>
    </alternativeName>
</protein>
<dbReference type="GO" id="GO:0016787">
    <property type="term" value="F:hydrolase activity"/>
    <property type="evidence" value="ECO:0007669"/>
    <property type="project" value="UniProtKB-KW"/>
</dbReference>
<evidence type="ECO:0000256" key="4">
    <source>
        <dbReference type="ARBA" id="ARBA00022840"/>
    </source>
</evidence>
<feature type="domain" description="Helicase ATP-binding" evidence="8">
    <location>
        <begin position="27"/>
        <end position="194"/>
    </location>
</feature>
<evidence type="ECO:0000259" key="8">
    <source>
        <dbReference type="PROSITE" id="PS51192"/>
    </source>
</evidence>
<keyword evidence="2" id="KW-0378">Hydrolase</keyword>
<keyword evidence="5" id="KW-0238">DNA-binding</keyword>
<dbReference type="Pfam" id="PF00270">
    <property type="entry name" value="DEAD"/>
    <property type="match status" value="1"/>
</dbReference>
<evidence type="ECO:0000256" key="7">
    <source>
        <dbReference type="ARBA" id="ARBA00044550"/>
    </source>
</evidence>
<name>A0A0F7PU15_9LACO</name>
<dbReference type="NCBIfam" id="TIGR00614">
    <property type="entry name" value="recQ_fam"/>
    <property type="match status" value="1"/>
</dbReference>
<dbReference type="GO" id="GO:0043138">
    <property type="term" value="F:3'-5' DNA helicase activity"/>
    <property type="evidence" value="ECO:0007669"/>
    <property type="project" value="TreeGrafter"/>
</dbReference>
<keyword evidence="1" id="KW-0547">Nucleotide-binding</keyword>
<dbReference type="PANTHER" id="PTHR13710">
    <property type="entry name" value="DNA HELICASE RECQ FAMILY MEMBER"/>
    <property type="match status" value="1"/>
</dbReference>
<dbReference type="GO" id="GO:0005524">
    <property type="term" value="F:ATP binding"/>
    <property type="evidence" value="ECO:0007669"/>
    <property type="project" value="UniProtKB-KW"/>
</dbReference>
<evidence type="ECO:0000313" key="11">
    <source>
        <dbReference type="Proteomes" id="UP000035027"/>
    </source>
</evidence>
<sequence>MIEHDLKFYLKKYFGYSSFKEGQEEVIKALIDQKDAVAILPTGTGKSMCYQLTGKLLDGTVIIVSPLLSLIQDQVEQLRFQGERRVLALTSNLTYSEKNYALQNLHTYKYIYLAPEMLQNNEVLARLQQQKISLFVVDEAHCISQWGPDFRPDYLELGKIREKLGNPLTLALTATASQQTINAIMSGLELDQSATKVVRKSVDRENIFLSAFKFNNEQDKLEKLFDLLNTIKGPGLIYFSSKKKANEITEKIKAKTSLKVAAYHADLDMNDRFIIQHQFLDNKLDLICATSAFGMGINKENIRYVIHYHLPGELESYIQEIGRAGRDGKQSIAILLYQKGDEGIQQQLSLNNIPDNQMIDYYINNKQQFAETDNESIQLLNKISNLYSSKEELQSFFLQRKRQKFNSLQQMLQYVDTNECRRQYILDYFEDNKKIDHHELCCQKLNDDLPLKELGLIFDENEQKSLKIEEFYKIIDEIFRT</sequence>
<evidence type="ECO:0000256" key="5">
    <source>
        <dbReference type="ARBA" id="ARBA00023125"/>
    </source>
</evidence>
<dbReference type="SUPFAM" id="SSF52540">
    <property type="entry name" value="P-loop containing nucleoside triphosphate hydrolases"/>
    <property type="match status" value="1"/>
</dbReference>
<dbReference type="SMART" id="SM00490">
    <property type="entry name" value="HELICc"/>
    <property type="match status" value="1"/>
</dbReference>
<dbReference type="GO" id="GO:0006310">
    <property type="term" value="P:DNA recombination"/>
    <property type="evidence" value="ECO:0007669"/>
    <property type="project" value="InterPro"/>
</dbReference>
<evidence type="ECO:0000256" key="3">
    <source>
        <dbReference type="ARBA" id="ARBA00022806"/>
    </source>
</evidence>
<dbReference type="InterPro" id="IPR027417">
    <property type="entry name" value="P-loop_NTPase"/>
</dbReference>
<evidence type="ECO:0000313" key="10">
    <source>
        <dbReference type="EMBL" id="AKI04398.1"/>
    </source>
</evidence>
<dbReference type="PROSITE" id="PS51192">
    <property type="entry name" value="HELICASE_ATP_BIND_1"/>
    <property type="match status" value="1"/>
</dbReference>
<accession>A0A0F7PU15</accession>
<dbReference type="RefSeq" id="WP_047035661.1">
    <property type="nucleotide sequence ID" value="NZ_CP011403.1"/>
</dbReference>
<dbReference type="InterPro" id="IPR011545">
    <property type="entry name" value="DEAD/DEAH_box_helicase_dom"/>
</dbReference>
<dbReference type="PATRIC" id="fig|1194971.3.peg.853"/>
<gene>
    <name evidence="10" type="ORF">LsR_00851</name>
</gene>
<dbReference type="Proteomes" id="UP000035027">
    <property type="component" value="Chromosome"/>
</dbReference>
<dbReference type="EMBL" id="CP011403">
    <property type="protein sequence ID" value="AKI04398.1"/>
    <property type="molecule type" value="Genomic_DNA"/>
</dbReference>
<keyword evidence="3 10" id="KW-0347">Helicase</keyword>
<dbReference type="PANTHER" id="PTHR13710:SF84">
    <property type="entry name" value="ATP-DEPENDENT DNA HELICASE RECS-RELATED"/>
    <property type="match status" value="1"/>
</dbReference>
<dbReference type="SMART" id="SM00487">
    <property type="entry name" value="DEXDc"/>
    <property type="match status" value="1"/>
</dbReference>
<keyword evidence="4" id="KW-0067">ATP-binding</keyword>
<dbReference type="InterPro" id="IPR002464">
    <property type="entry name" value="DNA/RNA_helicase_DEAH_CS"/>
</dbReference>
<dbReference type="GO" id="GO:0003677">
    <property type="term" value="F:DNA binding"/>
    <property type="evidence" value="ECO:0007669"/>
    <property type="project" value="UniProtKB-KW"/>
</dbReference>
<evidence type="ECO:0000256" key="1">
    <source>
        <dbReference type="ARBA" id="ARBA00022741"/>
    </source>
</evidence>
<dbReference type="Pfam" id="PF16124">
    <property type="entry name" value="RecQ_Zn_bind"/>
    <property type="match status" value="1"/>
</dbReference>
<proteinExistence type="predicted"/>
<feature type="domain" description="Helicase C-terminal" evidence="9">
    <location>
        <begin position="223"/>
        <end position="377"/>
    </location>
</feature>
<dbReference type="AlphaFoldDB" id="A0A0F7PU15"/>
<dbReference type="GO" id="GO:0009378">
    <property type="term" value="F:four-way junction helicase activity"/>
    <property type="evidence" value="ECO:0007669"/>
    <property type="project" value="TreeGrafter"/>
</dbReference>
<dbReference type="PROSITE" id="PS51194">
    <property type="entry name" value="HELICASE_CTER"/>
    <property type="match status" value="1"/>
</dbReference>
<dbReference type="Pfam" id="PF00271">
    <property type="entry name" value="Helicase_C"/>
    <property type="match status" value="1"/>
</dbReference>
<dbReference type="Gene3D" id="3.40.50.300">
    <property type="entry name" value="P-loop containing nucleotide triphosphate hydrolases"/>
    <property type="match status" value="2"/>
</dbReference>
<dbReference type="InterPro" id="IPR032284">
    <property type="entry name" value="RecQ_Zn-bd"/>
</dbReference>
<dbReference type="InterPro" id="IPR004589">
    <property type="entry name" value="DNA_helicase_ATP-dep_RecQ"/>
</dbReference>